<dbReference type="EMBL" id="JACHWB010000001">
    <property type="protein sequence ID" value="MBB3017699.1"/>
    <property type="molecule type" value="Genomic_DNA"/>
</dbReference>
<reference evidence="2 3" key="1">
    <citation type="submission" date="2020-08" db="EMBL/GenBank/DDBJ databases">
        <title>The Agave Microbiome: Exploring the role of microbial communities in plant adaptations to desert environments.</title>
        <authorList>
            <person name="Partida-Martinez L.P."/>
        </authorList>
    </citation>
    <scope>NUCLEOTIDE SEQUENCE [LARGE SCALE GENOMIC DNA]</scope>
    <source>
        <strain evidence="2 3">AT3.9</strain>
    </source>
</reference>
<sequence>MKKLLLSLYIATATACMAGGPVFAADAGSCYAIADADARAYCLAKARGDSGTCYTIQSSGLRSQCLAEVRK</sequence>
<accession>A0A7W4VI86</accession>
<name>A0A7W4VI86_9HYPH</name>
<dbReference type="PROSITE" id="PS51257">
    <property type="entry name" value="PROKAR_LIPOPROTEIN"/>
    <property type="match status" value="1"/>
</dbReference>
<feature type="signal peptide" evidence="1">
    <location>
        <begin position="1"/>
        <end position="24"/>
    </location>
</feature>
<feature type="chain" id="PRO_5030735170" description="DUF3551 domain-containing protein" evidence="1">
    <location>
        <begin position="25"/>
        <end position="71"/>
    </location>
</feature>
<evidence type="ECO:0000256" key="1">
    <source>
        <dbReference type="SAM" id="SignalP"/>
    </source>
</evidence>
<dbReference type="AlphaFoldDB" id="A0A7W4VI86"/>
<comment type="caution">
    <text evidence="2">The sequence shown here is derived from an EMBL/GenBank/DDBJ whole genome shotgun (WGS) entry which is preliminary data.</text>
</comment>
<organism evidence="2 3">
    <name type="scientific">Microvirga lupini</name>
    <dbReference type="NCBI Taxonomy" id="420324"/>
    <lineage>
        <taxon>Bacteria</taxon>
        <taxon>Pseudomonadati</taxon>
        <taxon>Pseudomonadota</taxon>
        <taxon>Alphaproteobacteria</taxon>
        <taxon>Hyphomicrobiales</taxon>
        <taxon>Methylobacteriaceae</taxon>
        <taxon>Microvirga</taxon>
    </lineage>
</organism>
<protein>
    <recommendedName>
        <fullName evidence="4">DUF3551 domain-containing protein</fullName>
    </recommendedName>
</protein>
<gene>
    <name evidence="2" type="ORF">FHR70_000739</name>
</gene>
<dbReference type="RefSeq" id="WP_183448578.1">
    <property type="nucleotide sequence ID" value="NZ_JACHWB010000001.1"/>
</dbReference>
<keyword evidence="3" id="KW-1185">Reference proteome</keyword>
<evidence type="ECO:0008006" key="4">
    <source>
        <dbReference type="Google" id="ProtNLM"/>
    </source>
</evidence>
<dbReference type="Proteomes" id="UP000532010">
    <property type="component" value="Unassembled WGS sequence"/>
</dbReference>
<keyword evidence="1" id="KW-0732">Signal</keyword>
<evidence type="ECO:0000313" key="3">
    <source>
        <dbReference type="Proteomes" id="UP000532010"/>
    </source>
</evidence>
<proteinExistence type="predicted"/>
<evidence type="ECO:0000313" key="2">
    <source>
        <dbReference type="EMBL" id="MBB3017699.1"/>
    </source>
</evidence>